<evidence type="ECO:0000256" key="12">
    <source>
        <dbReference type="ARBA" id="ARBA00023136"/>
    </source>
</evidence>
<dbReference type="PROSITE" id="PS50835">
    <property type="entry name" value="IG_LIKE"/>
    <property type="match status" value="3"/>
</dbReference>
<keyword evidence="4" id="KW-0808">Transferase</keyword>
<dbReference type="EC" id="2.7.10.1" evidence="2"/>
<evidence type="ECO:0000256" key="2">
    <source>
        <dbReference type="ARBA" id="ARBA00011902"/>
    </source>
</evidence>
<comment type="caution">
    <text evidence="21">The sequence shown here is derived from an EMBL/GenBank/DDBJ whole genome shotgun (WGS) entry which is preliminary data.</text>
</comment>
<dbReference type="OrthoDB" id="6244905at2759"/>
<dbReference type="Proteomes" id="UP000218231">
    <property type="component" value="Unassembled WGS sequence"/>
</dbReference>
<keyword evidence="11 18" id="KW-1133">Transmembrane helix</keyword>
<evidence type="ECO:0000256" key="14">
    <source>
        <dbReference type="ARBA" id="ARBA00023157"/>
    </source>
</evidence>
<reference evidence="21 22" key="1">
    <citation type="journal article" date="2017" name="Curr. Biol.">
        <title>Genome architecture and evolution of a unichromosomal asexual nematode.</title>
        <authorList>
            <person name="Fradin H."/>
            <person name="Zegar C."/>
            <person name="Gutwein M."/>
            <person name="Lucas J."/>
            <person name="Kovtun M."/>
            <person name="Corcoran D."/>
            <person name="Baugh L.R."/>
            <person name="Kiontke K."/>
            <person name="Gunsalus K."/>
            <person name="Fitch D.H."/>
            <person name="Piano F."/>
        </authorList>
    </citation>
    <scope>NUCLEOTIDE SEQUENCE [LARGE SCALE GENOMIC DNA]</scope>
    <source>
        <strain evidence="21">PF1309</strain>
    </source>
</reference>
<feature type="domain" description="Ig-like" evidence="20">
    <location>
        <begin position="225"/>
        <end position="344"/>
    </location>
</feature>
<evidence type="ECO:0000256" key="15">
    <source>
        <dbReference type="ARBA" id="ARBA00023170"/>
    </source>
</evidence>
<keyword evidence="17" id="KW-0393">Immunoglobulin domain</keyword>
<dbReference type="FunFam" id="2.60.40.10:FF:000020">
    <property type="entry name" value="Fibroblast growth factor receptor"/>
    <property type="match status" value="1"/>
</dbReference>
<name>A0A2A2KZN7_9BILA</name>
<dbReference type="AlphaFoldDB" id="A0A2A2KZN7"/>
<dbReference type="Gene3D" id="2.60.40.10">
    <property type="entry name" value="Immunoglobulins"/>
    <property type="match status" value="3"/>
</dbReference>
<dbReference type="SMART" id="SM00409">
    <property type="entry name" value="IG"/>
    <property type="match status" value="3"/>
</dbReference>
<evidence type="ECO:0000256" key="13">
    <source>
        <dbReference type="ARBA" id="ARBA00023137"/>
    </source>
</evidence>
<keyword evidence="22" id="KW-1185">Reference proteome</keyword>
<evidence type="ECO:0000256" key="10">
    <source>
        <dbReference type="ARBA" id="ARBA00022840"/>
    </source>
</evidence>
<keyword evidence="10" id="KW-0067">ATP-binding</keyword>
<dbReference type="InterPro" id="IPR003599">
    <property type="entry name" value="Ig_sub"/>
</dbReference>
<keyword evidence="12 18" id="KW-0472">Membrane</keyword>
<dbReference type="InterPro" id="IPR007110">
    <property type="entry name" value="Ig-like_dom"/>
</dbReference>
<keyword evidence="5 18" id="KW-0812">Transmembrane</keyword>
<dbReference type="SUPFAM" id="SSF48726">
    <property type="entry name" value="Immunoglobulin"/>
    <property type="match status" value="3"/>
</dbReference>
<dbReference type="PANTHER" id="PTHR19890:SF10">
    <property type="entry name" value="FIBROBLAST GROWTH FACTOR RECEPTOR-LIKE 1"/>
    <property type="match status" value="1"/>
</dbReference>
<evidence type="ECO:0000256" key="7">
    <source>
        <dbReference type="ARBA" id="ARBA00022737"/>
    </source>
</evidence>
<keyword evidence="13" id="KW-0829">Tyrosine-protein kinase</keyword>
<keyword evidence="6 19" id="KW-0732">Signal</keyword>
<dbReference type="EMBL" id="LIAE01007430">
    <property type="protein sequence ID" value="PAV79327.1"/>
    <property type="molecule type" value="Genomic_DNA"/>
</dbReference>
<dbReference type="InterPro" id="IPR036179">
    <property type="entry name" value="Ig-like_dom_sf"/>
</dbReference>
<dbReference type="Pfam" id="PF13927">
    <property type="entry name" value="Ig_3"/>
    <property type="match status" value="1"/>
</dbReference>
<feature type="domain" description="Ig-like" evidence="20">
    <location>
        <begin position="36"/>
        <end position="126"/>
    </location>
</feature>
<keyword evidence="7" id="KW-0677">Repeat</keyword>
<dbReference type="PANTHER" id="PTHR19890">
    <property type="entry name" value="FIBROBLAST GROWTH FACTOR RECEPTOR"/>
    <property type="match status" value="1"/>
</dbReference>
<evidence type="ECO:0000256" key="3">
    <source>
        <dbReference type="ARBA" id="ARBA00022553"/>
    </source>
</evidence>
<dbReference type="InterPro" id="IPR052615">
    <property type="entry name" value="FGFRL"/>
</dbReference>
<dbReference type="GO" id="GO:0005524">
    <property type="term" value="F:ATP binding"/>
    <property type="evidence" value="ECO:0007669"/>
    <property type="project" value="UniProtKB-KW"/>
</dbReference>
<organism evidence="21 22">
    <name type="scientific">Diploscapter pachys</name>
    <dbReference type="NCBI Taxonomy" id="2018661"/>
    <lineage>
        <taxon>Eukaryota</taxon>
        <taxon>Metazoa</taxon>
        <taxon>Ecdysozoa</taxon>
        <taxon>Nematoda</taxon>
        <taxon>Chromadorea</taxon>
        <taxon>Rhabditida</taxon>
        <taxon>Rhabditina</taxon>
        <taxon>Rhabditomorpha</taxon>
        <taxon>Rhabditoidea</taxon>
        <taxon>Rhabditidae</taxon>
        <taxon>Diploscapter</taxon>
    </lineage>
</organism>
<evidence type="ECO:0000256" key="11">
    <source>
        <dbReference type="ARBA" id="ARBA00022989"/>
    </source>
</evidence>
<dbReference type="SMART" id="SM00408">
    <property type="entry name" value="IGc2"/>
    <property type="match status" value="3"/>
</dbReference>
<evidence type="ECO:0000256" key="6">
    <source>
        <dbReference type="ARBA" id="ARBA00022729"/>
    </source>
</evidence>
<dbReference type="CDD" id="cd00096">
    <property type="entry name" value="Ig"/>
    <property type="match status" value="1"/>
</dbReference>
<dbReference type="GO" id="GO:0004714">
    <property type="term" value="F:transmembrane receptor protein tyrosine kinase activity"/>
    <property type="evidence" value="ECO:0007669"/>
    <property type="project" value="UniProtKB-EC"/>
</dbReference>
<keyword evidence="14" id="KW-1015">Disulfide bond</keyword>
<evidence type="ECO:0000256" key="18">
    <source>
        <dbReference type="SAM" id="Phobius"/>
    </source>
</evidence>
<feature type="transmembrane region" description="Helical" evidence="18">
    <location>
        <begin position="360"/>
        <end position="383"/>
    </location>
</feature>
<keyword evidence="9" id="KW-0418">Kinase</keyword>
<evidence type="ECO:0000256" key="1">
    <source>
        <dbReference type="ARBA" id="ARBA00004167"/>
    </source>
</evidence>
<evidence type="ECO:0000313" key="22">
    <source>
        <dbReference type="Proteomes" id="UP000218231"/>
    </source>
</evidence>
<comment type="subcellular location">
    <subcellularLocation>
        <location evidence="1">Membrane</location>
        <topology evidence="1">Single-pass membrane protein</topology>
    </subcellularLocation>
</comment>
<evidence type="ECO:0000256" key="16">
    <source>
        <dbReference type="ARBA" id="ARBA00023180"/>
    </source>
</evidence>
<gene>
    <name evidence="21" type="ORF">WR25_05192</name>
</gene>
<evidence type="ECO:0000256" key="19">
    <source>
        <dbReference type="SAM" id="SignalP"/>
    </source>
</evidence>
<dbReference type="InterPro" id="IPR013098">
    <property type="entry name" value="Ig_I-set"/>
</dbReference>
<proteinExistence type="predicted"/>
<keyword evidence="15" id="KW-0675">Receptor</keyword>
<dbReference type="Pfam" id="PF07679">
    <property type="entry name" value="I-set"/>
    <property type="match status" value="1"/>
</dbReference>
<evidence type="ECO:0000256" key="8">
    <source>
        <dbReference type="ARBA" id="ARBA00022741"/>
    </source>
</evidence>
<feature type="chain" id="PRO_5011974200" description="receptor protein-tyrosine kinase" evidence="19">
    <location>
        <begin position="26"/>
        <end position="565"/>
    </location>
</feature>
<evidence type="ECO:0000259" key="20">
    <source>
        <dbReference type="PROSITE" id="PS50835"/>
    </source>
</evidence>
<sequence>MILKLFNFSIIFYLSLGIQISTVNAAIVQTDRGEPPKLLENVKTKFRLPLGQRHFKISCPVTAPDKDLLIIQWTKNGEQLDWDSRYKFGKDNRELRMKDVRLEDSGVYSCQATNGFGHRTVDFTVHVFDEDNTANSPKESLILANTTMPPTWLSDSGIGDSNAVQVNNGASLPSSAIFIIDPATKSDTGEYRCQLENAYGSLDAMFHVTVDNYFDESKKNPTIEPSIDPIIEQPYNITVMLGHTAQFQCKAKASQSPLIKWLKEVTDPQEAKRKDPNATVISANGMHLLMLEHIQTESVLKSTPDNLYINRLTIPLVNGEHAGRYICVVTSTTGHIVYKAAELHVVPSDPFAGIVPTANLFWMIVAPIAFLFIVIVIGAIIWLKRNQELPKTVLKPPPPPKIPIPSAPTERRMMNGMSGMNGMNGAPPSLQHTPVLSRTLHLPSDSLLDKSRSPMILKNSMFLPNGHSQLQQQNNQRSLMGIATLDRKNLPRTRRGLEDVSRFYDSGSPSTQLWKEKASNYSSGSGYYRTLEMGYAPQRLYPSMCNSDDYQDTNMPNLPFIDYRH</sequence>
<evidence type="ECO:0000256" key="17">
    <source>
        <dbReference type="ARBA" id="ARBA00023319"/>
    </source>
</evidence>
<protein>
    <recommendedName>
        <fullName evidence="2">receptor protein-tyrosine kinase</fullName>
        <ecNumber evidence="2">2.7.10.1</ecNumber>
    </recommendedName>
</protein>
<keyword evidence="3" id="KW-0597">Phosphoprotein</keyword>
<keyword evidence="16" id="KW-0325">Glycoprotein</keyword>
<dbReference type="InterPro" id="IPR013783">
    <property type="entry name" value="Ig-like_fold"/>
</dbReference>
<evidence type="ECO:0000256" key="5">
    <source>
        <dbReference type="ARBA" id="ARBA00022692"/>
    </source>
</evidence>
<accession>A0A2A2KZN7</accession>
<evidence type="ECO:0000313" key="21">
    <source>
        <dbReference type="EMBL" id="PAV79327.1"/>
    </source>
</evidence>
<feature type="domain" description="Ig-like" evidence="20">
    <location>
        <begin position="151"/>
        <end position="209"/>
    </location>
</feature>
<evidence type="ECO:0000256" key="9">
    <source>
        <dbReference type="ARBA" id="ARBA00022777"/>
    </source>
</evidence>
<dbReference type="InterPro" id="IPR003598">
    <property type="entry name" value="Ig_sub2"/>
</dbReference>
<feature type="signal peptide" evidence="19">
    <location>
        <begin position="1"/>
        <end position="25"/>
    </location>
</feature>
<keyword evidence="8" id="KW-0547">Nucleotide-binding</keyword>
<dbReference type="GO" id="GO:0016020">
    <property type="term" value="C:membrane"/>
    <property type="evidence" value="ECO:0007669"/>
    <property type="project" value="UniProtKB-SubCell"/>
</dbReference>
<dbReference type="STRING" id="2018661.A0A2A2KZN7"/>
<evidence type="ECO:0000256" key="4">
    <source>
        <dbReference type="ARBA" id="ARBA00022679"/>
    </source>
</evidence>